<proteinExistence type="predicted"/>
<gene>
    <name evidence="1" type="ORF">ACJMK2_034481</name>
</gene>
<accession>A0ABD3WRS4</accession>
<protein>
    <recommendedName>
        <fullName evidence="3">MULE transposase domain-containing protein</fullName>
    </recommendedName>
</protein>
<keyword evidence="2" id="KW-1185">Reference proteome</keyword>
<organism evidence="1 2">
    <name type="scientific">Sinanodonta woodiana</name>
    <name type="common">Chinese pond mussel</name>
    <name type="synonym">Anodonta woodiana</name>
    <dbReference type="NCBI Taxonomy" id="1069815"/>
    <lineage>
        <taxon>Eukaryota</taxon>
        <taxon>Metazoa</taxon>
        <taxon>Spiralia</taxon>
        <taxon>Lophotrochozoa</taxon>
        <taxon>Mollusca</taxon>
        <taxon>Bivalvia</taxon>
        <taxon>Autobranchia</taxon>
        <taxon>Heteroconchia</taxon>
        <taxon>Palaeoheterodonta</taxon>
        <taxon>Unionida</taxon>
        <taxon>Unionoidea</taxon>
        <taxon>Unionidae</taxon>
        <taxon>Unioninae</taxon>
        <taxon>Sinanodonta</taxon>
    </lineage>
</organism>
<evidence type="ECO:0000313" key="1">
    <source>
        <dbReference type="EMBL" id="KAL3876677.1"/>
    </source>
</evidence>
<dbReference type="EMBL" id="JBJQND010000005">
    <property type="protein sequence ID" value="KAL3876677.1"/>
    <property type="molecule type" value="Genomic_DNA"/>
</dbReference>
<evidence type="ECO:0000313" key="2">
    <source>
        <dbReference type="Proteomes" id="UP001634394"/>
    </source>
</evidence>
<sequence>MRPSDPHDLSFEAISPDEDFIASQIPEILFRVDVEVSNRQHLILATKKQLEPLSKANTSFIDLTFKVVKDPLYQLLSIHAFVESNDDMKQLPLCFILMSSKSKRDYKKVCLAVLQHLPAEPVVSSPVANLEAGIWKGLKSVFHDLAIHGCVLYVTKALWKNIKEKGFLESICITIPPFLPAEDIAPAFHQLHQKGSASDDLVKYMDYVHDNWITSSIWDVTSLNGWHQRINRRTRKGKLPFYLLILLLYKDATLLPTQVKMVSEGKLRRYQRKQTIKFHGRLMTLWKSYAEKRISTSQLLLPSFFEIPN</sequence>
<evidence type="ECO:0008006" key="3">
    <source>
        <dbReference type="Google" id="ProtNLM"/>
    </source>
</evidence>
<dbReference type="AlphaFoldDB" id="A0ABD3WRS4"/>
<comment type="caution">
    <text evidence="1">The sequence shown here is derived from an EMBL/GenBank/DDBJ whole genome shotgun (WGS) entry which is preliminary data.</text>
</comment>
<name>A0ABD3WRS4_SINWO</name>
<dbReference type="Proteomes" id="UP001634394">
    <property type="component" value="Unassembled WGS sequence"/>
</dbReference>
<reference evidence="1 2" key="1">
    <citation type="submission" date="2024-11" db="EMBL/GenBank/DDBJ databases">
        <title>Chromosome-level genome assembly of the freshwater bivalve Anodonta woodiana.</title>
        <authorList>
            <person name="Chen X."/>
        </authorList>
    </citation>
    <scope>NUCLEOTIDE SEQUENCE [LARGE SCALE GENOMIC DNA]</scope>
    <source>
        <strain evidence="1">MN2024</strain>
        <tissue evidence="1">Gills</tissue>
    </source>
</reference>